<dbReference type="SUPFAM" id="SSF55781">
    <property type="entry name" value="GAF domain-like"/>
    <property type="match status" value="1"/>
</dbReference>
<organism evidence="4 5">
    <name type="scientific">Hyphomonas johnsonii MHS-2</name>
    <dbReference type="NCBI Taxonomy" id="1280950"/>
    <lineage>
        <taxon>Bacteria</taxon>
        <taxon>Pseudomonadati</taxon>
        <taxon>Pseudomonadota</taxon>
        <taxon>Alphaproteobacteria</taxon>
        <taxon>Hyphomonadales</taxon>
        <taxon>Hyphomonadaceae</taxon>
        <taxon>Hyphomonas</taxon>
    </lineage>
</organism>
<evidence type="ECO:0000313" key="4">
    <source>
        <dbReference type="EMBL" id="KCZ92244.1"/>
    </source>
</evidence>
<dbReference type="RefSeq" id="WP_162173812.1">
    <property type="nucleotide sequence ID" value="NZ_ARYK01000004.1"/>
</dbReference>
<dbReference type="GO" id="GO:1902201">
    <property type="term" value="P:negative regulation of bacterial-type flagellum-dependent cell motility"/>
    <property type="evidence" value="ECO:0007669"/>
    <property type="project" value="TreeGrafter"/>
</dbReference>
<dbReference type="STRING" id="1280950.HJO_09424"/>
<dbReference type="PANTHER" id="PTHR45138">
    <property type="entry name" value="REGULATORY COMPONENTS OF SENSORY TRANSDUCTION SYSTEM"/>
    <property type="match status" value="1"/>
</dbReference>
<evidence type="ECO:0000313" key="5">
    <source>
        <dbReference type="Proteomes" id="UP000025171"/>
    </source>
</evidence>
<gene>
    <name evidence="4" type="ORF">HJO_09424</name>
</gene>
<reference evidence="4 5" key="1">
    <citation type="journal article" date="2014" name="Antonie Van Leeuwenhoek">
        <title>Hyphomonas beringensis sp. nov. and Hyphomonas chukchiensis sp. nov., isolated from surface seawater of the Bering Sea and Chukchi Sea.</title>
        <authorList>
            <person name="Li C."/>
            <person name="Lai Q."/>
            <person name="Li G."/>
            <person name="Dong C."/>
            <person name="Wang J."/>
            <person name="Liao Y."/>
            <person name="Shao Z."/>
        </authorList>
    </citation>
    <scope>NUCLEOTIDE SEQUENCE [LARGE SCALE GENOMIC DNA]</scope>
    <source>
        <strain evidence="4 5">MHS-2</strain>
    </source>
</reference>
<feature type="domain" description="GGDEF" evidence="3">
    <location>
        <begin position="199"/>
        <end position="332"/>
    </location>
</feature>
<dbReference type="eggNOG" id="COG2203">
    <property type="taxonomic scope" value="Bacteria"/>
</dbReference>
<dbReference type="Gene3D" id="3.30.70.270">
    <property type="match status" value="1"/>
</dbReference>
<dbReference type="Pfam" id="PF00990">
    <property type="entry name" value="GGDEF"/>
    <property type="match status" value="1"/>
</dbReference>
<sequence>MYRYQILNGSEMYDADQFAQTAALVFDMPIVIAALNERYRSWYHCVQGVAPADFDRLQTFCAHAHLSDTPFIVRDVRDDSFFSGEQAVIRSPHVAFFAGAPLRDPEGKRFGTLCLADRVARDFTAGDQTLLESFAELVSQDICLRSAGRYAVRDLIDSEQDKCTLFDMAMTDPLTKTLNRRAFYQFAEREVMRSRRHGLELSALMLDIDHFKQVNDIHGHAVGDAVLKGMIRTISENIRDEDLLGRLGGEEFAIVLPETCTSKAAVLADRLRKAVKRQSFPSPHGAFNISISIGISNPGYDDIDIGPALERADKAVYQAKRDGRDRVNVAPYKVIRPALDPSENWVLRGAAAV</sequence>
<dbReference type="Proteomes" id="UP000025171">
    <property type="component" value="Unassembled WGS sequence"/>
</dbReference>
<dbReference type="InterPro" id="IPR029016">
    <property type="entry name" value="GAF-like_dom_sf"/>
</dbReference>
<protein>
    <recommendedName>
        <fullName evidence="1">diguanylate cyclase</fullName>
        <ecNumber evidence="1">2.7.7.65</ecNumber>
    </recommendedName>
</protein>
<dbReference type="SMART" id="SM00267">
    <property type="entry name" value="GGDEF"/>
    <property type="match status" value="1"/>
</dbReference>
<dbReference type="GO" id="GO:0052621">
    <property type="term" value="F:diguanylate cyclase activity"/>
    <property type="evidence" value="ECO:0007669"/>
    <property type="project" value="UniProtKB-EC"/>
</dbReference>
<dbReference type="InterPro" id="IPR029787">
    <property type="entry name" value="Nucleotide_cyclase"/>
</dbReference>
<dbReference type="FunFam" id="3.30.70.270:FF:000001">
    <property type="entry name" value="Diguanylate cyclase domain protein"/>
    <property type="match status" value="1"/>
</dbReference>
<dbReference type="InterPro" id="IPR000160">
    <property type="entry name" value="GGDEF_dom"/>
</dbReference>
<dbReference type="PANTHER" id="PTHR45138:SF9">
    <property type="entry name" value="DIGUANYLATE CYCLASE DGCM-RELATED"/>
    <property type="match status" value="1"/>
</dbReference>
<proteinExistence type="predicted"/>
<dbReference type="PROSITE" id="PS50887">
    <property type="entry name" value="GGDEF"/>
    <property type="match status" value="1"/>
</dbReference>
<accession>A0A059FNL9</accession>
<dbReference type="AlphaFoldDB" id="A0A059FNL9"/>
<keyword evidence="5" id="KW-1185">Reference proteome</keyword>
<name>A0A059FNL9_9PROT</name>
<dbReference type="CDD" id="cd01949">
    <property type="entry name" value="GGDEF"/>
    <property type="match status" value="1"/>
</dbReference>
<dbReference type="EMBL" id="ARYK01000004">
    <property type="protein sequence ID" value="KCZ92244.1"/>
    <property type="molecule type" value="Genomic_DNA"/>
</dbReference>
<dbReference type="Pfam" id="PF01590">
    <property type="entry name" value="GAF"/>
    <property type="match status" value="1"/>
</dbReference>
<evidence type="ECO:0000256" key="2">
    <source>
        <dbReference type="ARBA" id="ARBA00034247"/>
    </source>
</evidence>
<dbReference type="InterPro" id="IPR050469">
    <property type="entry name" value="Diguanylate_Cyclase"/>
</dbReference>
<comment type="caution">
    <text evidence="4">The sequence shown here is derived from an EMBL/GenBank/DDBJ whole genome shotgun (WGS) entry which is preliminary data.</text>
</comment>
<dbReference type="NCBIfam" id="TIGR00254">
    <property type="entry name" value="GGDEF"/>
    <property type="match status" value="1"/>
</dbReference>
<dbReference type="PATRIC" id="fig|1280950.3.peg.1885"/>
<dbReference type="SUPFAM" id="SSF55073">
    <property type="entry name" value="Nucleotide cyclase"/>
    <property type="match status" value="1"/>
</dbReference>
<dbReference type="Gene3D" id="3.30.450.40">
    <property type="match status" value="1"/>
</dbReference>
<dbReference type="OrthoDB" id="9812260at2"/>
<dbReference type="InterPro" id="IPR043128">
    <property type="entry name" value="Rev_trsase/Diguanyl_cyclase"/>
</dbReference>
<dbReference type="InterPro" id="IPR003018">
    <property type="entry name" value="GAF"/>
</dbReference>
<dbReference type="GO" id="GO:0043709">
    <property type="term" value="P:cell adhesion involved in single-species biofilm formation"/>
    <property type="evidence" value="ECO:0007669"/>
    <property type="project" value="TreeGrafter"/>
</dbReference>
<dbReference type="eggNOG" id="COG3706">
    <property type="taxonomic scope" value="Bacteria"/>
</dbReference>
<evidence type="ECO:0000259" key="3">
    <source>
        <dbReference type="PROSITE" id="PS50887"/>
    </source>
</evidence>
<dbReference type="GO" id="GO:0005886">
    <property type="term" value="C:plasma membrane"/>
    <property type="evidence" value="ECO:0007669"/>
    <property type="project" value="TreeGrafter"/>
</dbReference>
<evidence type="ECO:0000256" key="1">
    <source>
        <dbReference type="ARBA" id="ARBA00012528"/>
    </source>
</evidence>
<comment type="catalytic activity">
    <reaction evidence="2">
        <text>2 GTP = 3',3'-c-di-GMP + 2 diphosphate</text>
        <dbReference type="Rhea" id="RHEA:24898"/>
        <dbReference type="ChEBI" id="CHEBI:33019"/>
        <dbReference type="ChEBI" id="CHEBI:37565"/>
        <dbReference type="ChEBI" id="CHEBI:58805"/>
        <dbReference type="EC" id="2.7.7.65"/>
    </reaction>
</comment>
<dbReference type="EC" id="2.7.7.65" evidence="1"/>